<gene>
    <name evidence="2" type="ORF">ACFSE6_14380</name>
</gene>
<accession>A0ABW4L6T6</accession>
<comment type="caution">
    <text evidence="2">The sequence shown here is derived from an EMBL/GenBank/DDBJ whole genome shotgun (WGS) entry which is preliminary data.</text>
</comment>
<dbReference type="Proteomes" id="UP001597277">
    <property type="component" value="Unassembled WGS sequence"/>
</dbReference>
<organism evidence="2 3">
    <name type="scientific">Georgenia deserti</name>
    <dbReference type="NCBI Taxonomy" id="2093781"/>
    <lineage>
        <taxon>Bacteria</taxon>
        <taxon>Bacillati</taxon>
        <taxon>Actinomycetota</taxon>
        <taxon>Actinomycetes</taxon>
        <taxon>Micrococcales</taxon>
        <taxon>Bogoriellaceae</taxon>
        <taxon>Georgenia</taxon>
    </lineage>
</organism>
<evidence type="ECO:0000256" key="1">
    <source>
        <dbReference type="ARBA" id="ARBA00022729"/>
    </source>
</evidence>
<evidence type="ECO:0000313" key="2">
    <source>
        <dbReference type="EMBL" id="MFD1719030.1"/>
    </source>
</evidence>
<evidence type="ECO:0000313" key="3">
    <source>
        <dbReference type="Proteomes" id="UP001597277"/>
    </source>
</evidence>
<dbReference type="RefSeq" id="WP_388008509.1">
    <property type="nucleotide sequence ID" value="NZ_JBHUEE010000008.1"/>
</dbReference>
<keyword evidence="3" id="KW-1185">Reference proteome</keyword>
<keyword evidence="1" id="KW-0732">Signal</keyword>
<evidence type="ECO:0008006" key="4">
    <source>
        <dbReference type="Google" id="ProtNLM"/>
    </source>
</evidence>
<name>A0ABW4L6T6_9MICO</name>
<reference evidence="3" key="1">
    <citation type="journal article" date="2019" name="Int. J. Syst. Evol. Microbiol.">
        <title>The Global Catalogue of Microorganisms (GCM) 10K type strain sequencing project: providing services to taxonomists for standard genome sequencing and annotation.</title>
        <authorList>
            <consortium name="The Broad Institute Genomics Platform"/>
            <consortium name="The Broad Institute Genome Sequencing Center for Infectious Disease"/>
            <person name="Wu L."/>
            <person name="Ma J."/>
        </authorList>
    </citation>
    <scope>NUCLEOTIDE SEQUENCE [LARGE SCALE GENOMIC DNA]</scope>
    <source>
        <strain evidence="3">JCM 17130</strain>
    </source>
</reference>
<dbReference type="Gene3D" id="2.60.40.1240">
    <property type="match status" value="1"/>
</dbReference>
<protein>
    <recommendedName>
        <fullName evidence="4">DUF4352 domain-containing protein</fullName>
    </recommendedName>
</protein>
<sequence length="193" mass="20345">MLRPAIRFVDRHPVAALGGTALAVVVLVVLVAWASGPATAAHAGIEELAPGEPHTNEEMTMRVTGAQTARTVPGYLPDSEDAELLAVDMTIENRTDAPIVSAGNVVSAQIDGQAYLDYGFISPDGTAHEAFQPGLAQEVRLVFELPPGTAAPGQDVSVGLWDRELVEEQGYLPRWDNPTPAAVVRLTVSEGQG</sequence>
<dbReference type="InterPro" id="IPR029050">
    <property type="entry name" value="Immunoprotect_excell_Ig-like"/>
</dbReference>
<proteinExistence type="predicted"/>
<dbReference type="EMBL" id="JBHUEE010000008">
    <property type="protein sequence ID" value="MFD1719030.1"/>
    <property type="molecule type" value="Genomic_DNA"/>
</dbReference>